<dbReference type="EMBL" id="JASSZA010000002">
    <property type="protein sequence ID" value="KAK2117982.1"/>
    <property type="molecule type" value="Genomic_DNA"/>
</dbReference>
<dbReference type="InterPro" id="IPR026074">
    <property type="entry name" value="MAP1"/>
</dbReference>
<feature type="region of interest" description="Disordered" evidence="1">
    <location>
        <begin position="85"/>
        <end position="118"/>
    </location>
</feature>
<dbReference type="PANTHER" id="PTHR13843">
    <property type="entry name" value="MICROTUBULE-ASSOCIATED PROTEIN"/>
    <property type="match status" value="1"/>
</dbReference>
<evidence type="ECO:0000313" key="4">
    <source>
        <dbReference type="Proteomes" id="UP001266305"/>
    </source>
</evidence>
<sequence>MQNRLRFATRQSPPRYRPWGLGCSSQKGQWDPKLWGSDGRSLERTERPAPSPTRAAAVPPDCPTHLPPPHCGAPVGLGCRGVRSARASGWRGPRRPGPPLAPDRGRRDPPQPQPALYSPGVVLKRFSGRHRLVGVVQSALRSLRQPEADKGRSRSPRSPLPLPNKRRKKNLQIKDDLTGLKTKWSSDLEHGEFRIRSWDTNLIECNLDQELKLFVSRHSARFSPEVPGEASRSVSISQPRIPKDQEQAGKLCLGHGKTLLLLKEYFVFVTIH</sequence>
<dbReference type="PANTHER" id="PTHR13843:SF5">
    <property type="entry name" value="MICROTUBULE-ASSOCIATED PROTEIN 1B"/>
    <property type="match status" value="1"/>
</dbReference>
<keyword evidence="4" id="KW-1185">Reference proteome</keyword>
<feature type="region of interest" description="Disordered" evidence="1">
    <location>
        <begin position="143"/>
        <end position="170"/>
    </location>
</feature>
<protein>
    <recommendedName>
        <fullName evidence="2">Microtubule-associated protein 1B/S N-terminal domain-containing protein</fullName>
    </recommendedName>
</protein>
<accession>A0ABQ9WC88</accession>
<dbReference type="Proteomes" id="UP001266305">
    <property type="component" value="Unassembled WGS sequence"/>
</dbReference>
<feature type="domain" description="Microtubule-associated protein 1B/S N-terminal" evidence="2">
    <location>
        <begin position="194"/>
        <end position="229"/>
    </location>
</feature>
<name>A0ABQ9WC88_SAGOE</name>
<comment type="caution">
    <text evidence="3">The sequence shown here is derived from an EMBL/GenBank/DDBJ whole genome shotgun (WGS) entry which is preliminary data.</text>
</comment>
<gene>
    <name evidence="3" type="ORF">P7K49_004869</name>
</gene>
<dbReference type="Pfam" id="PF23415">
    <property type="entry name" value="MAPB1_N"/>
    <property type="match status" value="1"/>
</dbReference>
<proteinExistence type="predicted"/>
<evidence type="ECO:0000256" key="1">
    <source>
        <dbReference type="SAM" id="MobiDB-lite"/>
    </source>
</evidence>
<evidence type="ECO:0000313" key="3">
    <source>
        <dbReference type="EMBL" id="KAK2117982.1"/>
    </source>
</evidence>
<dbReference type="InterPro" id="IPR056617">
    <property type="entry name" value="MAP1B/S_N"/>
</dbReference>
<feature type="region of interest" description="Disordered" evidence="1">
    <location>
        <begin position="1"/>
        <end position="70"/>
    </location>
</feature>
<organism evidence="3 4">
    <name type="scientific">Saguinus oedipus</name>
    <name type="common">Cotton-top tamarin</name>
    <name type="synonym">Oedipomidas oedipus</name>
    <dbReference type="NCBI Taxonomy" id="9490"/>
    <lineage>
        <taxon>Eukaryota</taxon>
        <taxon>Metazoa</taxon>
        <taxon>Chordata</taxon>
        <taxon>Craniata</taxon>
        <taxon>Vertebrata</taxon>
        <taxon>Euteleostomi</taxon>
        <taxon>Mammalia</taxon>
        <taxon>Eutheria</taxon>
        <taxon>Euarchontoglires</taxon>
        <taxon>Primates</taxon>
        <taxon>Haplorrhini</taxon>
        <taxon>Platyrrhini</taxon>
        <taxon>Cebidae</taxon>
        <taxon>Callitrichinae</taxon>
        <taxon>Saguinus</taxon>
    </lineage>
</organism>
<reference evidence="3 4" key="1">
    <citation type="submission" date="2023-05" db="EMBL/GenBank/DDBJ databases">
        <title>B98-5 Cell Line De Novo Hybrid Assembly: An Optical Mapping Approach.</title>
        <authorList>
            <person name="Kananen K."/>
            <person name="Auerbach J.A."/>
            <person name="Kautto E."/>
            <person name="Blachly J.S."/>
        </authorList>
    </citation>
    <scope>NUCLEOTIDE SEQUENCE [LARGE SCALE GENOMIC DNA]</scope>
    <source>
        <strain evidence="3">B95-8</strain>
        <tissue evidence="3">Cell line</tissue>
    </source>
</reference>
<feature type="compositionally biased region" description="Pro residues" evidence="1">
    <location>
        <begin position="60"/>
        <end position="70"/>
    </location>
</feature>
<evidence type="ECO:0000259" key="2">
    <source>
        <dbReference type="Pfam" id="PF23415"/>
    </source>
</evidence>